<evidence type="ECO:0000313" key="3">
    <source>
        <dbReference type="EMBL" id="UZX26350.1"/>
    </source>
</evidence>
<dbReference type="EMBL" id="CP084204">
    <property type="protein sequence ID" value="UZX26350.1"/>
    <property type="molecule type" value="Genomic_DNA"/>
</dbReference>
<name>A0ABY6R9S4_9ACTN</name>
<dbReference type="Proteomes" id="UP001164506">
    <property type="component" value="Chromosome"/>
</dbReference>
<gene>
    <name evidence="3" type="ORF">LDH80_00225</name>
</gene>
<organism evidence="3 4">
    <name type="scientific">Streptomyces tanashiensis</name>
    <dbReference type="NCBI Taxonomy" id="67367"/>
    <lineage>
        <taxon>Bacteria</taxon>
        <taxon>Bacillati</taxon>
        <taxon>Actinomycetota</taxon>
        <taxon>Actinomycetes</taxon>
        <taxon>Kitasatosporales</taxon>
        <taxon>Streptomycetaceae</taxon>
        <taxon>Streptomyces</taxon>
    </lineage>
</organism>
<evidence type="ECO:0000259" key="2">
    <source>
        <dbReference type="Pfam" id="PF14040"/>
    </source>
</evidence>
<keyword evidence="4" id="KW-1185">Reference proteome</keyword>
<evidence type="ECO:0000256" key="1">
    <source>
        <dbReference type="SAM" id="MobiDB-lite"/>
    </source>
</evidence>
<protein>
    <recommendedName>
        <fullName evidence="2">Deoxyribonuclease NucA/NucB domain-containing protein</fullName>
    </recommendedName>
</protein>
<accession>A0ABY6R9S4</accession>
<feature type="domain" description="Deoxyribonuclease NucA/NucB" evidence="2">
    <location>
        <begin position="22"/>
        <end position="82"/>
    </location>
</feature>
<dbReference type="InterPro" id="IPR029476">
    <property type="entry name" value="DNase_NucA_NucB"/>
</dbReference>
<sequence length="88" mass="9890">MPARFGPWKTVRRKTRRRKTRPTSLPRPKGKQCDEYPLASTTEGGGIIGKTQSRKMIATDHNRQGGTQLATFYNTHRIIPGEVRGGQV</sequence>
<feature type="compositionally biased region" description="Basic residues" evidence="1">
    <location>
        <begin position="10"/>
        <end position="21"/>
    </location>
</feature>
<proteinExistence type="predicted"/>
<feature type="region of interest" description="Disordered" evidence="1">
    <location>
        <begin position="1"/>
        <end position="47"/>
    </location>
</feature>
<reference evidence="3" key="1">
    <citation type="submission" date="2021-09" db="EMBL/GenBank/DDBJ databases">
        <title>Complete genome sequence and metabolic characterization of Streptomyces tanashiensis DSM 731 the producer of antibacterial Kalafungin and diverse secondary metabolites.</title>
        <authorList>
            <person name="Abbasi M.N."/>
            <person name="Anwar M.N."/>
            <person name="Alam K."/>
            <person name="Shoaib M."/>
            <person name="Lin Z."/>
            <person name="Hayat M."/>
            <person name="Ali M.I."/>
            <person name="Malik H.M.T."/>
            <person name="Ahmed I."/>
            <person name="Li A."/>
            <person name="Hailong Wang H."/>
            <person name="Zhang Y."/>
        </authorList>
    </citation>
    <scope>NUCLEOTIDE SEQUENCE</scope>
    <source>
        <strain evidence="3">Kala</strain>
    </source>
</reference>
<dbReference type="Pfam" id="PF14040">
    <property type="entry name" value="DNase_NucA_NucB"/>
    <property type="match status" value="1"/>
</dbReference>
<evidence type="ECO:0000313" key="4">
    <source>
        <dbReference type="Proteomes" id="UP001164506"/>
    </source>
</evidence>